<dbReference type="AlphaFoldDB" id="A0A0N1MPY6"/>
<evidence type="ECO:0000313" key="5">
    <source>
        <dbReference type="Proteomes" id="UP000037997"/>
    </source>
</evidence>
<dbReference type="Pfam" id="PF01253">
    <property type="entry name" value="SUI1"/>
    <property type="match status" value="1"/>
</dbReference>
<dbReference type="InterPro" id="IPR005872">
    <property type="entry name" value="SUI1_arc_bac"/>
</dbReference>
<evidence type="ECO:0000313" key="4">
    <source>
        <dbReference type="EMBL" id="KPH56111.1"/>
    </source>
</evidence>
<dbReference type="PATRIC" id="fig|35818.11.peg.680"/>
<reference evidence="4 5" key="1">
    <citation type="submission" date="2014-06" db="EMBL/GenBank/DDBJ databases">
        <title>Helicobacter pullorum isolates in fresh chicken meat - phenotypic and genotypic features.</title>
        <authorList>
            <person name="Borges V."/>
            <person name="Santos A."/>
            <person name="Correia C.B."/>
            <person name="Saraiva M."/>
            <person name="Menard A."/>
            <person name="Vieira L."/>
            <person name="Sampaio D.A."/>
            <person name="Gomes J.P."/>
            <person name="Oleastro M."/>
        </authorList>
    </citation>
    <scope>NUCLEOTIDE SEQUENCE [LARGE SCALE GENOMIC DNA]</scope>
    <source>
        <strain evidence="4 5">229334/12</strain>
    </source>
</reference>
<dbReference type="RefSeq" id="WP_054194905.1">
    <property type="nucleotide sequence ID" value="NZ_CAJFGW010000002.1"/>
</dbReference>
<keyword evidence="2" id="KW-0648">Protein biosynthesis</keyword>
<sequence length="123" mass="14374">MDRLDLSNLKIGANFRDEIDTLCKKCGNLKSQCQCQRVVELKSRDSYFLWINKQKKSGKEVTLCGIFFENKEVLENLLKSIKKKMACGGVLRQEEGGYVMEFQGEHLQSLKEMLKKEKFRFKK</sequence>
<keyword evidence="1" id="KW-0810">Translation regulation</keyword>
<dbReference type="CDD" id="cd11567">
    <property type="entry name" value="YciH_like"/>
    <property type="match status" value="1"/>
</dbReference>
<dbReference type="InterPro" id="IPR001950">
    <property type="entry name" value="SUI1"/>
</dbReference>
<dbReference type="STRING" id="35818.HPU229336_08915"/>
<dbReference type="Gene3D" id="3.30.780.10">
    <property type="entry name" value="SUI1-like domain"/>
    <property type="match status" value="1"/>
</dbReference>
<organism evidence="4 5">
    <name type="scientific">Helicobacter pullorum</name>
    <dbReference type="NCBI Taxonomy" id="35818"/>
    <lineage>
        <taxon>Bacteria</taxon>
        <taxon>Pseudomonadati</taxon>
        <taxon>Campylobacterota</taxon>
        <taxon>Epsilonproteobacteria</taxon>
        <taxon>Campylobacterales</taxon>
        <taxon>Helicobacteraceae</taxon>
        <taxon>Helicobacter</taxon>
    </lineage>
</organism>
<evidence type="ECO:0000256" key="2">
    <source>
        <dbReference type="ARBA" id="ARBA00022917"/>
    </source>
</evidence>
<proteinExistence type="predicted"/>
<dbReference type="InterPro" id="IPR036877">
    <property type="entry name" value="SUI1_dom_sf"/>
</dbReference>
<dbReference type="Proteomes" id="UP000037997">
    <property type="component" value="Unassembled WGS sequence"/>
</dbReference>
<name>A0A0N1MPY6_9HELI</name>
<dbReference type="PROSITE" id="PS50296">
    <property type="entry name" value="SUI1"/>
    <property type="match status" value="1"/>
</dbReference>
<dbReference type="SUPFAM" id="SSF55159">
    <property type="entry name" value="eIF1-like"/>
    <property type="match status" value="1"/>
</dbReference>
<gene>
    <name evidence="4" type="ORF">HPU229334_03445</name>
</gene>
<protein>
    <recommendedName>
        <fullName evidence="3">SUI1 domain-containing protein</fullName>
    </recommendedName>
</protein>
<accession>A0A0N1MPY6</accession>
<dbReference type="EMBL" id="JNOC01000017">
    <property type="protein sequence ID" value="KPH56111.1"/>
    <property type="molecule type" value="Genomic_DNA"/>
</dbReference>
<feature type="domain" description="SUI1" evidence="3">
    <location>
        <begin position="54"/>
        <end position="118"/>
    </location>
</feature>
<evidence type="ECO:0000256" key="1">
    <source>
        <dbReference type="ARBA" id="ARBA00022845"/>
    </source>
</evidence>
<dbReference type="GO" id="GO:0003743">
    <property type="term" value="F:translation initiation factor activity"/>
    <property type="evidence" value="ECO:0007669"/>
    <property type="project" value="InterPro"/>
</dbReference>
<comment type="caution">
    <text evidence="4">The sequence shown here is derived from an EMBL/GenBank/DDBJ whole genome shotgun (WGS) entry which is preliminary data.</text>
</comment>
<evidence type="ECO:0000259" key="3">
    <source>
        <dbReference type="PROSITE" id="PS50296"/>
    </source>
</evidence>
<dbReference type="PIRSF" id="PIRSF037511">
    <property type="entry name" value="Transl_init_SUI1_pro"/>
    <property type="match status" value="1"/>
</dbReference>
<dbReference type="GO" id="GO:0006417">
    <property type="term" value="P:regulation of translation"/>
    <property type="evidence" value="ECO:0007669"/>
    <property type="project" value="UniProtKB-KW"/>
</dbReference>